<dbReference type="Proteomes" id="UP000469950">
    <property type="component" value="Unassembled WGS sequence"/>
</dbReference>
<organism evidence="1 2">
    <name type="scientific">Marinobacter nauticus</name>
    <name type="common">Marinobacter hydrocarbonoclasticus</name>
    <name type="synonym">Marinobacter aquaeolei</name>
    <dbReference type="NCBI Taxonomy" id="2743"/>
    <lineage>
        <taxon>Bacteria</taxon>
        <taxon>Pseudomonadati</taxon>
        <taxon>Pseudomonadota</taxon>
        <taxon>Gammaproteobacteria</taxon>
        <taxon>Pseudomonadales</taxon>
        <taxon>Marinobacteraceae</taxon>
        <taxon>Marinobacter</taxon>
    </lineage>
</organism>
<evidence type="ECO:0000313" key="1">
    <source>
        <dbReference type="EMBL" id="KAE8543762.1"/>
    </source>
</evidence>
<reference evidence="1 2" key="1">
    <citation type="submission" date="2019-10" db="EMBL/GenBank/DDBJ databases">
        <title>Draft genome sequence of Marinobacter hydrocarbonoclasticus NCT7M from the microbiome of the marine copepod.</title>
        <authorList>
            <person name="Nuttall R."/>
            <person name="Sharma G."/>
            <person name="Moisander P."/>
        </authorList>
    </citation>
    <scope>NUCLEOTIDE SEQUENCE [LARGE SCALE GENOMIC DNA]</scope>
    <source>
        <strain evidence="1 2">NCT7M</strain>
    </source>
</reference>
<sequence>MESVDHLELEIKRQIDASERSVFKDTEFLFARDDELVLLAIQNLVHRQQLADIGEGLYAKVRKNRITGSVMLDAEGGFAQICAEALTLLDIKWQPSKAQRDYDSHLSNQIPTRAVFEVQGKKYPAIKFGKLQIQYEKF</sequence>
<dbReference type="AlphaFoldDB" id="A0A833JKY1"/>
<evidence type="ECO:0000313" key="2">
    <source>
        <dbReference type="Proteomes" id="UP000469950"/>
    </source>
</evidence>
<accession>A0A833JKY1</accession>
<protein>
    <submittedName>
        <fullName evidence="1">Uncharacterized protein</fullName>
    </submittedName>
</protein>
<gene>
    <name evidence="1" type="ORF">F6453_3899</name>
</gene>
<dbReference type="EMBL" id="WBMP01000034">
    <property type="protein sequence ID" value="KAE8543762.1"/>
    <property type="molecule type" value="Genomic_DNA"/>
</dbReference>
<proteinExistence type="predicted"/>
<dbReference type="RefSeq" id="WP_153741768.1">
    <property type="nucleotide sequence ID" value="NZ_WBMP01000034.1"/>
</dbReference>
<comment type="caution">
    <text evidence="1">The sequence shown here is derived from an EMBL/GenBank/DDBJ whole genome shotgun (WGS) entry which is preliminary data.</text>
</comment>
<name>A0A833JKY1_MARNT</name>